<dbReference type="InterPro" id="IPR058240">
    <property type="entry name" value="rSAM_sf"/>
</dbReference>
<dbReference type="InterPro" id="IPR001989">
    <property type="entry name" value="Radical_activat_CS"/>
</dbReference>
<dbReference type="InterPro" id="IPR007197">
    <property type="entry name" value="rSAM"/>
</dbReference>
<keyword evidence="9" id="KW-0411">Iron-sulfur</keyword>
<keyword evidence="4" id="KW-0004">4Fe-4S</keyword>
<comment type="similarity">
    <text evidence="2">Belongs to the organic radical-activating enzymes family.</text>
</comment>
<dbReference type="PANTHER" id="PTHR30352:SF4">
    <property type="entry name" value="PYRUVATE FORMATE-LYASE 2-ACTIVATING ENZYME"/>
    <property type="match status" value="1"/>
</dbReference>
<feature type="domain" description="4Fe-4S ferredoxin-type" evidence="10">
    <location>
        <begin position="49"/>
        <end position="78"/>
    </location>
</feature>
<feature type="domain" description="4Fe-4S ferredoxin-type" evidence="10">
    <location>
        <begin position="80"/>
        <end position="108"/>
    </location>
</feature>
<dbReference type="InterPro" id="IPR017896">
    <property type="entry name" value="4Fe4S_Fe-S-bd"/>
</dbReference>
<evidence type="ECO:0000313" key="13">
    <source>
        <dbReference type="Proteomes" id="UP000522333"/>
    </source>
</evidence>
<dbReference type="PROSITE" id="PS51918">
    <property type="entry name" value="RADICAL_SAM"/>
    <property type="match status" value="1"/>
</dbReference>
<dbReference type="Pfam" id="PF00037">
    <property type="entry name" value="Fer4"/>
    <property type="match status" value="1"/>
</dbReference>
<evidence type="ECO:0000256" key="4">
    <source>
        <dbReference type="ARBA" id="ARBA00022485"/>
    </source>
</evidence>
<organism evidence="12 13">
    <name type="scientific">Desulfovibrio piger</name>
    <dbReference type="NCBI Taxonomy" id="901"/>
    <lineage>
        <taxon>Bacteria</taxon>
        <taxon>Pseudomonadati</taxon>
        <taxon>Thermodesulfobacteriota</taxon>
        <taxon>Desulfovibrionia</taxon>
        <taxon>Desulfovibrionales</taxon>
        <taxon>Desulfovibrionaceae</taxon>
        <taxon>Desulfovibrio</taxon>
    </lineage>
</organism>
<dbReference type="InterPro" id="IPR017900">
    <property type="entry name" value="4Fe4S_Fe_S_CS"/>
</dbReference>
<evidence type="ECO:0000256" key="2">
    <source>
        <dbReference type="ARBA" id="ARBA00009777"/>
    </source>
</evidence>
<dbReference type="SUPFAM" id="SSF54862">
    <property type="entry name" value="4Fe-4S ferredoxins"/>
    <property type="match status" value="1"/>
</dbReference>
<dbReference type="NCBIfam" id="TIGR02494">
    <property type="entry name" value="PFLE_PFLC"/>
    <property type="match status" value="1"/>
</dbReference>
<evidence type="ECO:0000256" key="6">
    <source>
        <dbReference type="ARBA" id="ARBA00022723"/>
    </source>
</evidence>
<dbReference type="EMBL" id="JABAFY010000079">
    <property type="protein sequence ID" value="NME53192.1"/>
    <property type="molecule type" value="Genomic_DNA"/>
</dbReference>
<evidence type="ECO:0000256" key="9">
    <source>
        <dbReference type="ARBA" id="ARBA00023014"/>
    </source>
</evidence>
<accession>A0A848CD89</accession>
<keyword evidence="5" id="KW-0949">S-adenosyl-L-methionine</keyword>
<keyword evidence="7" id="KW-0560">Oxidoreductase</keyword>
<dbReference type="Proteomes" id="UP000522333">
    <property type="component" value="Unassembled WGS sequence"/>
</dbReference>
<protein>
    <submittedName>
        <fullName evidence="12">Glycyl-radical enzyme activating protein</fullName>
    </submittedName>
</protein>
<keyword evidence="8" id="KW-0408">Iron</keyword>
<comment type="subunit">
    <text evidence="3">Monomer.</text>
</comment>
<evidence type="ECO:0000259" key="10">
    <source>
        <dbReference type="PROSITE" id="PS51379"/>
    </source>
</evidence>
<dbReference type="PANTHER" id="PTHR30352">
    <property type="entry name" value="PYRUVATE FORMATE-LYASE-ACTIVATING ENZYME"/>
    <property type="match status" value="1"/>
</dbReference>
<dbReference type="AlphaFoldDB" id="A0A848CD89"/>
<dbReference type="InterPro" id="IPR034457">
    <property type="entry name" value="Organic_radical-activating"/>
</dbReference>
<evidence type="ECO:0000256" key="5">
    <source>
        <dbReference type="ARBA" id="ARBA00022691"/>
    </source>
</evidence>
<dbReference type="RefSeq" id="WP_168936479.1">
    <property type="nucleotide sequence ID" value="NZ_JABAFY010000079.1"/>
</dbReference>
<dbReference type="PIRSF" id="PIRSF000371">
    <property type="entry name" value="PFL_act_enz"/>
    <property type="match status" value="1"/>
</dbReference>
<evidence type="ECO:0000313" key="12">
    <source>
        <dbReference type="EMBL" id="NME53192.1"/>
    </source>
</evidence>
<keyword evidence="6" id="KW-0479">Metal-binding</keyword>
<evidence type="ECO:0000256" key="8">
    <source>
        <dbReference type="ARBA" id="ARBA00023004"/>
    </source>
</evidence>
<dbReference type="SFLD" id="SFLDG01066">
    <property type="entry name" value="organic_radical-activating_enz"/>
    <property type="match status" value="1"/>
</dbReference>
<evidence type="ECO:0000256" key="1">
    <source>
        <dbReference type="ARBA" id="ARBA00001966"/>
    </source>
</evidence>
<dbReference type="PROSITE" id="PS51379">
    <property type="entry name" value="4FE4S_FER_2"/>
    <property type="match status" value="2"/>
</dbReference>
<dbReference type="SFLD" id="SFLDG01118">
    <property type="entry name" value="activating_enzymes__group_2"/>
    <property type="match status" value="1"/>
</dbReference>
<name>A0A848CD89_9BACT</name>
<comment type="caution">
    <text evidence="12">The sequence shown here is derived from an EMBL/GenBank/DDBJ whole genome shotgun (WGS) entry which is preliminary data.</text>
</comment>
<evidence type="ECO:0000256" key="3">
    <source>
        <dbReference type="ARBA" id="ARBA00011245"/>
    </source>
</evidence>
<dbReference type="GO" id="GO:0016491">
    <property type="term" value="F:oxidoreductase activity"/>
    <property type="evidence" value="ECO:0007669"/>
    <property type="project" value="UniProtKB-KW"/>
</dbReference>
<dbReference type="PROSITE" id="PS01087">
    <property type="entry name" value="RADICAL_ACTIVATING"/>
    <property type="match status" value="1"/>
</dbReference>
<evidence type="ECO:0000256" key="7">
    <source>
        <dbReference type="ARBA" id="ARBA00023002"/>
    </source>
</evidence>
<dbReference type="Pfam" id="PF04055">
    <property type="entry name" value="Radical_SAM"/>
    <property type="match status" value="1"/>
</dbReference>
<dbReference type="GO" id="GO:0051539">
    <property type="term" value="F:4 iron, 4 sulfur cluster binding"/>
    <property type="evidence" value="ECO:0007669"/>
    <property type="project" value="UniProtKB-KW"/>
</dbReference>
<dbReference type="Gene3D" id="3.80.30.10">
    <property type="entry name" value="pyruvate-formate lyase- activating enzyme"/>
    <property type="match status" value="1"/>
</dbReference>
<sequence>MSDKNRGTVFNIQRYSVHDGPGIRTLVFLKGCPLRCLWCSNPESQEAAPQLAYNADKCLGCGRCVATCPQQALRLEQDGIHRDRERCDPACRACAEVCPGQALTFYGKTMTAREVLDKVEEDAAFYARSGGGLTLSGGEPLQQGDFCLSILEEAEHRAVHTAMESCGQAPEETILAACGKLDYLLFDIKHLDSEAHKKATGMGNERILRNLAAVRSAYPHLPIHLRTPLIPGINDDEELIRRIVELARSMDAVHYELLPYHRMGEQKYRFLGREYPYGGPAQVDAGILARLRSIVEEVFPEKD</sequence>
<dbReference type="SFLD" id="SFLDS00029">
    <property type="entry name" value="Radical_SAM"/>
    <property type="match status" value="1"/>
</dbReference>
<dbReference type="SUPFAM" id="SSF102114">
    <property type="entry name" value="Radical SAM enzymes"/>
    <property type="match status" value="1"/>
</dbReference>
<dbReference type="Gene3D" id="3.30.70.20">
    <property type="match status" value="1"/>
</dbReference>
<dbReference type="GO" id="GO:0046872">
    <property type="term" value="F:metal ion binding"/>
    <property type="evidence" value="ECO:0007669"/>
    <property type="project" value="UniProtKB-KW"/>
</dbReference>
<evidence type="ECO:0000259" key="11">
    <source>
        <dbReference type="PROSITE" id="PS51918"/>
    </source>
</evidence>
<dbReference type="InterPro" id="IPR012839">
    <property type="entry name" value="Organic_radical_activase"/>
</dbReference>
<gene>
    <name evidence="12" type="ORF">HF854_11875</name>
</gene>
<feature type="domain" description="Radical SAM core" evidence="11">
    <location>
        <begin position="18"/>
        <end position="301"/>
    </location>
</feature>
<comment type="cofactor">
    <cofactor evidence="1">
        <name>[4Fe-4S] cluster</name>
        <dbReference type="ChEBI" id="CHEBI:49883"/>
    </cofactor>
</comment>
<reference evidence="12 13" key="1">
    <citation type="submission" date="2020-04" db="EMBL/GenBank/DDBJ databases">
        <authorList>
            <person name="Hitch T.C.A."/>
            <person name="Wylensek D."/>
            <person name="Clavel T."/>
        </authorList>
    </citation>
    <scope>NUCLEOTIDE SEQUENCE [LARGE SCALE GENOMIC DNA]</scope>
    <source>
        <strain evidence="12 13">PG-251-APC-1</strain>
    </source>
</reference>
<dbReference type="PROSITE" id="PS00198">
    <property type="entry name" value="4FE4S_FER_1"/>
    <property type="match status" value="1"/>
</dbReference>
<dbReference type="InterPro" id="IPR040074">
    <property type="entry name" value="BssD/PflA/YjjW"/>
</dbReference>
<proteinExistence type="inferred from homology"/>